<dbReference type="NCBIfam" id="TIGR01053">
    <property type="entry name" value="LSD1"/>
    <property type="match status" value="1"/>
</dbReference>
<organism evidence="1 2">
    <name type="scientific">Bacteroides xylanisolvens</name>
    <dbReference type="NCBI Taxonomy" id="371601"/>
    <lineage>
        <taxon>Bacteria</taxon>
        <taxon>Pseudomonadati</taxon>
        <taxon>Bacteroidota</taxon>
        <taxon>Bacteroidia</taxon>
        <taxon>Bacteroidales</taxon>
        <taxon>Bacteroidaceae</taxon>
        <taxon>Bacteroides</taxon>
    </lineage>
</organism>
<comment type="caution">
    <text evidence="1">The sequence shown here is derived from an EMBL/GenBank/DDBJ whole genome shotgun (WGS) entry which is preliminary data.</text>
</comment>
<name>A0A4Q5DR34_9BACE</name>
<evidence type="ECO:0000313" key="2">
    <source>
        <dbReference type="Proteomes" id="UP000474077"/>
    </source>
</evidence>
<dbReference type="Proteomes" id="UP000474077">
    <property type="component" value="Unassembled WGS sequence"/>
</dbReference>
<evidence type="ECO:0000313" key="1">
    <source>
        <dbReference type="EMBL" id="KAB6079664.1"/>
    </source>
</evidence>
<protein>
    <submittedName>
        <fullName evidence="1">Uncharacterized protein</fullName>
    </submittedName>
</protein>
<reference evidence="1 2" key="1">
    <citation type="journal article" date="2019" name="Nat. Med.">
        <title>A library of human gut bacterial isolates paired with longitudinal multiomics data enables mechanistic microbiome research.</title>
        <authorList>
            <person name="Poyet M."/>
            <person name="Groussin M."/>
            <person name="Gibbons S.M."/>
            <person name="Avila-Pacheco J."/>
            <person name="Jiang X."/>
            <person name="Kearney S.M."/>
            <person name="Perrotta A.R."/>
            <person name="Berdy B."/>
            <person name="Zhao S."/>
            <person name="Lieberman T.D."/>
            <person name="Swanson P.K."/>
            <person name="Smith M."/>
            <person name="Roesemann S."/>
            <person name="Alexander J.E."/>
            <person name="Rich S.A."/>
            <person name="Livny J."/>
            <person name="Vlamakis H."/>
            <person name="Clish C."/>
            <person name="Bullock K."/>
            <person name="Deik A."/>
            <person name="Scott J."/>
            <person name="Pierce K.A."/>
            <person name="Xavier R.J."/>
            <person name="Alm E.J."/>
        </authorList>
    </citation>
    <scope>NUCLEOTIDE SEQUENCE [LARGE SCALE GENOMIC DNA]</scope>
    <source>
        <strain evidence="1 2">BIOML-A73</strain>
    </source>
</reference>
<sequence length="77" mass="8202">MNLSEGQILLFFLWKIGGRNRCTVCTIDFVVCSGCRTLALSRLTGSSPVAVVPTICFGEDAKMNGNGHTGAPVKRQG</sequence>
<accession>A0A4Q5DR34</accession>
<proteinExistence type="predicted"/>
<dbReference type="EMBL" id="WDER01000065">
    <property type="protein sequence ID" value="KAB6079664.1"/>
    <property type="molecule type" value="Genomic_DNA"/>
</dbReference>
<gene>
    <name evidence="1" type="ORF">GA560_19085</name>
</gene>
<dbReference type="AlphaFoldDB" id="A0A4Q5DR34"/>